<comment type="subcellular location">
    <subcellularLocation>
        <location evidence="1">Nucleus</location>
    </subcellularLocation>
</comment>
<dbReference type="PANTHER" id="PTHR19303:SF71">
    <property type="entry name" value="ZINC FINGER PHD-TYPE DOMAIN-CONTAINING PROTEIN"/>
    <property type="match status" value="1"/>
</dbReference>
<feature type="compositionally biased region" description="Basic and acidic residues" evidence="4">
    <location>
        <begin position="348"/>
        <end position="362"/>
    </location>
</feature>
<dbReference type="CDD" id="cd18633">
    <property type="entry name" value="CD_MMP8"/>
    <property type="match status" value="1"/>
</dbReference>
<dbReference type="GO" id="GO:0003677">
    <property type="term" value="F:DNA binding"/>
    <property type="evidence" value="ECO:0007669"/>
    <property type="project" value="UniProtKB-KW"/>
</dbReference>
<keyword evidence="8" id="KW-1185">Reference proteome</keyword>
<evidence type="ECO:0000256" key="3">
    <source>
        <dbReference type="ARBA" id="ARBA00023242"/>
    </source>
</evidence>
<dbReference type="FunFam" id="2.40.50.40:FF:000022">
    <property type="entry name" value="M-phase phosphoprotein 8"/>
    <property type="match status" value="1"/>
</dbReference>
<dbReference type="SUPFAM" id="SSF54160">
    <property type="entry name" value="Chromo domain-like"/>
    <property type="match status" value="1"/>
</dbReference>
<reference evidence="7" key="1">
    <citation type="submission" date="2025-08" db="UniProtKB">
        <authorList>
            <consortium name="Ensembl"/>
        </authorList>
    </citation>
    <scope>IDENTIFICATION</scope>
</reference>
<dbReference type="GeneTree" id="ENSGT00940000165604"/>
<keyword evidence="2" id="KW-0238">DNA-binding</keyword>
<dbReference type="PROSITE" id="PS00598">
    <property type="entry name" value="CHROMO_1"/>
    <property type="match status" value="1"/>
</dbReference>
<dbReference type="InterPro" id="IPR050863">
    <property type="entry name" value="CenT-Element_Derived"/>
</dbReference>
<dbReference type="InterPro" id="IPR004875">
    <property type="entry name" value="DDE_SF_endonuclease_dom"/>
</dbReference>
<feature type="domain" description="HTH CENPB-type" evidence="6">
    <location>
        <begin position="551"/>
        <end position="622"/>
    </location>
</feature>
<dbReference type="Pfam" id="PF03184">
    <property type="entry name" value="DDE_1"/>
    <property type="match status" value="1"/>
</dbReference>
<feature type="compositionally biased region" description="Basic and acidic residues" evidence="4">
    <location>
        <begin position="370"/>
        <end position="395"/>
    </location>
</feature>
<dbReference type="SMART" id="SM00674">
    <property type="entry name" value="CENPB"/>
    <property type="match status" value="1"/>
</dbReference>
<feature type="compositionally biased region" description="Basic and acidic residues" evidence="4">
    <location>
        <begin position="169"/>
        <end position="180"/>
    </location>
</feature>
<accession>A0A3Q3DKQ0</accession>
<feature type="compositionally biased region" description="Low complexity" evidence="4">
    <location>
        <begin position="277"/>
        <end position="286"/>
    </location>
</feature>
<feature type="region of interest" description="Disordered" evidence="4">
    <location>
        <begin position="1"/>
        <end position="20"/>
    </location>
</feature>
<dbReference type="Ensembl" id="ENSHCOT00000022293.1">
    <property type="protein sequence ID" value="ENSHCOP00000014620.1"/>
    <property type="gene ID" value="ENSHCOG00000018054.1"/>
</dbReference>
<feature type="compositionally biased region" description="Acidic residues" evidence="4">
    <location>
        <begin position="11"/>
        <end position="20"/>
    </location>
</feature>
<dbReference type="Gene3D" id="1.10.10.60">
    <property type="entry name" value="Homeodomain-like"/>
    <property type="match status" value="1"/>
</dbReference>
<evidence type="ECO:0000259" key="6">
    <source>
        <dbReference type="PROSITE" id="PS51253"/>
    </source>
</evidence>
<dbReference type="InterPro" id="IPR023780">
    <property type="entry name" value="Chromo_domain"/>
</dbReference>
<feature type="compositionally biased region" description="Basic and acidic residues" evidence="4">
    <location>
        <begin position="450"/>
        <end position="475"/>
    </location>
</feature>
<dbReference type="Proteomes" id="UP000264820">
    <property type="component" value="Unplaced"/>
</dbReference>
<sequence length="924" mass="105186">MDSELQKMEPVDSEQDEEENVYEVERIIDMRVEEGEVLYRVRWKGYCSDDDTWEPEGHLEDCREVLLAYKKATIEIKKEPEDRKPILPLPIKSDVFDADSESDSDKDQPANDTAVIKKKKKKKKFRELEDEEEETPRKEKKKKKKKDKWRDEVKPLPAPETDEDDEEKTAETKKHVIKSENEDEAPPKKPKKEMTKDGKLRKDRGGEEPKKKKTRREYSIASSDEDLSEGLSDSSAKKEKPQLDEHRSKPKQKLDGKLKGTKDPMQDKKSKLKESSLLKLKSLTASKIREDAGPPSSDSSDSSSLHRKGKSKSQEAKAAAKPREDEAAREDGKGSTNLFETFLQSCAAKDRAPRRLPADKSASKPSKVLGKIEKIKPVKESPTLKEPERMEKSKQPEAVPRPGQGYGFSLDSDELEGENASSKPRTGDYSRERREKPEESQTRPGWEPKGPPEDRKKKREDGEPRPLAASDDHADQQPTEPTDKSVFPLTLINMENTRRKAYDAAFKLEAITLAVKEGNRAAARNLGIDESMVRKWRLQQEELSQCEKTTKAFRGNHSRWPELENFLEDWVHSQRAGGRSVSTVQIRRKAKTIATEMNIEGFKGGPSWCFRFMKRKSLSIRPRKTLCQQLPPNYEDKLASFRTFTQTKIAENSISPDEIIIMDEVPLTFDLPLTWTVNQKGDSSVILKTGGHERTHFTCVLSCAASGLKLPPMIIFKRLTMPKEKFPKEIVVKVDHKGWMSESLMKEWLTECYSKRPGGFFHRKKALLIMDSMRAHITDSVKAAIKSTNSIPAVIPGGTTKYLQPLDISVNRAFKVALRQEWETWLTAGEKSFTKTGHTRKASLTQVCQWILRAWSRVKTSTITNGFRKAGLLREEEDAAHSSDIKREETVGPLGDEILRLFNSDTELEDFDGFSAQENDEGDE</sequence>
<feature type="compositionally biased region" description="Basic and acidic residues" evidence="4">
    <location>
        <begin position="1"/>
        <end position="10"/>
    </location>
</feature>
<dbReference type="PROSITE" id="PS51253">
    <property type="entry name" value="HTH_CENPB"/>
    <property type="match status" value="1"/>
</dbReference>
<feature type="compositionally biased region" description="Basic and acidic residues" evidence="4">
    <location>
        <begin position="425"/>
        <end position="441"/>
    </location>
</feature>
<dbReference type="AlphaFoldDB" id="A0A3Q3DKQ0"/>
<evidence type="ECO:0000256" key="1">
    <source>
        <dbReference type="ARBA" id="ARBA00004123"/>
    </source>
</evidence>
<feature type="region of interest" description="Disordered" evidence="4">
    <location>
        <begin position="78"/>
        <end position="487"/>
    </location>
</feature>
<dbReference type="PROSITE" id="PS50013">
    <property type="entry name" value="CHROMO_2"/>
    <property type="match status" value="1"/>
</dbReference>
<feature type="domain" description="Chromo" evidence="5">
    <location>
        <begin position="22"/>
        <end position="81"/>
    </location>
</feature>
<reference evidence="7" key="2">
    <citation type="submission" date="2025-09" db="UniProtKB">
        <authorList>
            <consortium name="Ensembl"/>
        </authorList>
    </citation>
    <scope>IDENTIFICATION</scope>
</reference>
<dbReference type="GO" id="GO:0005634">
    <property type="term" value="C:nucleus"/>
    <property type="evidence" value="ECO:0007669"/>
    <property type="project" value="UniProtKB-SubCell"/>
</dbReference>
<dbReference type="SMART" id="SM00298">
    <property type="entry name" value="CHROMO"/>
    <property type="match status" value="1"/>
</dbReference>
<dbReference type="PANTHER" id="PTHR19303">
    <property type="entry name" value="TRANSPOSON"/>
    <property type="match status" value="1"/>
</dbReference>
<evidence type="ECO:0000313" key="7">
    <source>
        <dbReference type="Ensembl" id="ENSHCOP00000014620.1"/>
    </source>
</evidence>
<dbReference type="Pfam" id="PF00385">
    <property type="entry name" value="Chromo"/>
    <property type="match status" value="1"/>
</dbReference>
<evidence type="ECO:0000256" key="4">
    <source>
        <dbReference type="SAM" id="MobiDB-lite"/>
    </source>
</evidence>
<feature type="compositionally biased region" description="Basic and acidic residues" evidence="4">
    <location>
        <begin position="192"/>
        <end position="210"/>
    </location>
</feature>
<dbReference type="SUPFAM" id="SSF46689">
    <property type="entry name" value="Homeodomain-like"/>
    <property type="match status" value="1"/>
</dbReference>
<dbReference type="InterPro" id="IPR023779">
    <property type="entry name" value="Chromodomain_CS"/>
</dbReference>
<dbReference type="Gene3D" id="2.40.50.40">
    <property type="match status" value="1"/>
</dbReference>
<dbReference type="InterPro" id="IPR006600">
    <property type="entry name" value="HTH_CenpB_DNA-bd_dom"/>
</dbReference>
<evidence type="ECO:0000313" key="8">
    <source>
        <dbReference type="Proteomes" id="UP000264820"/>
    </source>
</evidence>
<organism evidence="7 8">
    <name type="scientific">Hippocampus comes</name>
    <name type="common">Tiger tail seahorse</name>
    <dbReference type="NCBI Taxonomy" id="109280"/>
    <lineage>
        <taxon>Eukaryota</taxon>
        <taxon>Metazoa</taxon>
        <taxon>Chordata</taxon>
        <taxon>Craniata</taxon>
        <taxon>Vertebrata</taxon>
        <taxon>Euteleostomi</taxon>
        <taxon>Actinopterygii</taxon>
        <taxon>Neopterygii</taxon>
        <taxon>Teleostei</taxon>
        <taxon>Neoteleostei</taxon>
        <taxon>Acanthomorphata</taxon>
        <taxon>Syngnathiaria</taxon>
        <taxon>Syngnathiformes</taxon>
        <taxon>Syngnathoidei</taxon>
        <taxon>Syngnathidae</taxon>
        <taxon>Hippocampus</taxon>
    </lineage>
</organism>
<feature type="compositionally biased region" description="Polar residues" evidence="4">
    <location>
        <begin position="334"/>
        <end position="344"/>
    </location>
</feature>
<dbReference type="Pfam" id="PF03221">
    <property type="entry name" value="HTH_Tnp_Tc5"/>
    <property type="match status" value="1"/>
</dbReference>
<evidence type="ECO:0000256" key="2">
    <source>
        <dbReference type="ARBA" id="ARBA00023125"/>
    </source>
</evidence>
<keyword evidence="3" id="KW-0539">Nucleus</keyword>
<feature type="compositionally biased region" description="Basic and acidic residues" evidence="4">
    <location>
        <begin position="235"/>
        <end position="276"/>
    </location>
</feature>
<proteinExistence type="predicted"/>
<protein>
    <submittedName>
        <fullName evidence="7">M-phase phosphoprotein 8</fullName>
    </submittedName>
</protein>
<name>A0A3Q3DKQ0_HIPCM</name>
<evidence type="ECO:0000259" key="5">
    <source>
        <dbReference type="PROSITE" id="PS50013"/>
    </source>
</evidence>
<feature type="compositionally biased region" description="Basic and acidic residues" evidence="4">
    <location>
        <begin position="321"/>
        <end position="333"/>
    </location>
</feature>
<dbReference type="InterPro" id="IPR000953">
    <property type="entry name" value="Chromo/chromo_shadow_dom"/>
</dbReference>
<dbReference type="InterPro" id="IPR009057">
    <property type="entry name" value="Homeodomain-like_sf"/>
</dbReference>
<feature type="compositionally biased region" description="Basic residues" evidence="4">
    <location>
        <begin position="116"/>
        <end position="125"/>
    </location>
</feature>
<feature type="compositionally biased region" description="Basic residues" evidence="4">
    <location>
        <begin position="138"/>
        <end position="147"/>
    </location>
</feature>
<dbReference type="InterPro" id="IPR016197">
    <property type="entry name" value="Chromo-like_dom_sf"/>
</dbReference>